<dbReference type="OrthoDB" id="5984008at2759"/>
<sequence length="296" mass="32950">MWPTEQHDGCRPRSLEFLAYEDTLGGTLASLSIVGSLIPLSILAIFLRNSGTPVVKANNRNLSYLLLFALFLCFLCSLMFIGPPVDLICVLRQITFGVSFVLCVSCVLGKTIMVVIAFNATQPKSSRRMWLNSRIPNALVIACTSIQLIICSFWIIHSPPFKNNDITSELGVTILECNEGSPVAFWCMMGYMGFLATLCFVVAYLSRKLPGSFNEAKMITFSMLIFVAVWISFIPTYLSTRGKDSVAVEIFAILCSCSGLLALLFFPKCYIIILRPEMNNKEFLTGKRGFKHSKLK</sequence>
<organism evidence="11 12">
    <name type="scientific">Xenopus laevis</name>
    <name type="common">African clawed frog</name>
    <dbReference type="NCBI Taxonomy" id="8355"/>
    <lineage>
        <taxon>Eukaryota</taxon>
        <taxon>Metazoa</taxon>
        <taxon>Chordata</taxon>
        <taxon>Craniata</taxon>
        <taxon>Vertebrata</taxon>
        <taxon>Euteleostomi</taxon>
        <taxon>Amphibia</taxon>
        <taxon>Batrachia</taxon>
        <taxon>Anura</taxon>
        <taxon>Pipoidea</taxon>
        <taxon>Pipidae</taxon>
        <taxon>Xenopodinae</taxon>
        <taxon>Xenopus</taxon>
        <taxon>Xenopus</taxon>
    </lineage>
</organism>
<feature type="domain" description="G-protein coupled receptors family 3 profile" evidence="10">
    <location>
        <begin position="24"/>
        <end position="288"/>
    </location>
</feature>
<keyword evidence="11" id="KW-1185">Reference proteome</keyword>
<reference evidence="12" key="1">
    <citation type="submission" date="2025-08" db="UniProtKB">
        <authorList>
            <consortium name="RefSeq"/>
        </authorList>
    </citation>
    <scope>IDENTIFICATION</scope>
    <source>
        <strain evidence="12">J_2021</strain>
        <tissue evidence="12">Erythrocytes</tissue>
    </source>
</reference>
<evidence type="ECO:0000256" key="3">
    <source>
        <dbReference type="ARBA" id="ARBA00022692"/>
    </source>
</evidence>
<dbReference type="PRINTS" id="PR00248">
    <property type="entry name" value="GPCRMGR"/>
</dbReference>
<dbReference type="InterPro" id="IPR017978">
    <property type="entry name" value="GPCR_3_C"/>
</dbReference>
<keyword evidence="4 9" id="KW-1133">Transmembrane helix</keyword>
<dbReference type="GO" id="GO:0004930">
    <property type="term" value="F:G protein-coupled receptor activity"/>
    <property type="evidence" value="ECO:0000318"/>
    <property type="project" value="GO_Central"/>
</dbReference>
<dbReference type="InterPro" id="IPR017979">
    <property type="entry name" value="GPCR_3_CS"/>
</dbReference>
<feature type="transmembrane region" description="Helical" evidence="9">
    <location>
        <begin position="138"/>
        <end position="156"/>
    </location>
</feature>
<dbReference type="PROSITE" id="PS00981">
    <property type="entry name" value="G_PROTEIN_RECEP_F3_3"/>
    <property type="match status" value="1"/>
</dbReference>
<dbReference type="GO" id="GO:0005886">
    <property type="term" value="C:plasma membrane"/>
    <property type="evidence" value="ECO:0000318"/>
    <property type="project" value="GO_Central"/>
</dbReference>
<feature type="transmembrane region" description="Helical" evidence="9">
    <location>
        <begin position="94"/>
        <end position="118"/>
    </location>
</feature>
<evidence type="ECO:0000256" key="9">
    <source>
        <dbReference type="SAM" id="Phobius"/>
    </source>
</evidence>
<dbReference type="InterPro" id="IPR004073">
    <property type="entry name" value="GPCR_3_vmron_rcpt_2"/>
</dbReference>
<keyword evidence="5" id="KW-0297">G-protein coupled receptor</keyword>
<keyword evidence="6 9" id="KW-0472">Membrane</keyword>
<dbReference type="Proteomes" id="UP000186698">
    <property type="component" value="Chromosome 7S"/>
</dbReference>
<evidence type="ECO:0000256" key="1">
    <source>
        <dbReference type="ARBA" id="ARBA00004651"/>
    </source>
</evidence>
<dbReference type="KEGG" id="xla:121396047"/>
<keyword evidence="3 9" id="KW-0812">Transmembrane</keyword>
<feature type="transmembrane region" description="Helical" evidence="9">
    <location>
        <begin position="62"/>
        <end position="82"/>
    </location>
</feature>
<dbReference type="Pfam" id="PF00003">
    <property type="entry name" value="7tm_3"/>
    <property type="match status" value="1"/>
</dbReference>
<keyword evidence="2" id="KW-1003">Cell membrane</keyword>
<name>A0A8J1LAL7_XENLA</name>
<dbReference type="RefSeq" id="XP_041426572.1">
    <property type="nucleotide sequence ID" value="XM_041570638.1"/>
</dbReference>
<dbReference type="PROSITE" id="PS50259">
    <property type="entry name" value="G_PROTEIN_RECEP_F3_4"/>
    <property type="match status" value="1"/>
</dbReference>
<dbReference type="PANTHER" id="PTHR24061">
    <property type="entry name" value="CALCIUM-SENSING RECEPTOR-RELATED"/>
    <property type="match status" value="1"/>
</dbReference>
<evidence type="ECO:0000259" key="10">
    <source>
        <dbReference type="PROSITE" id="PS50259"/>
    </source>
</evidence>
<feature type="transmembrane region" description="Helical" evidence="9">
    <location>
        <begin position="28"/>
        <end position="50"/>
    </location>
</feature>
<keyword evidence="5" id="KW-0675">Receptor</keyword>
<evidence type="ECO:0000256" key="5">
    <source>
        <dbReference type="ARBA" id="ARBA00023040"/>
    </source>
</evidence>
<accession>A0A8J1LAL7</accession>
<dbReference type="CTD" id="121396047"/>
<evidence type="ECO:0000256" key="7">
    <source>
        <dbReference type="ARBA" id="ARBA00023180"/>
    </source>
</evidence>
<evidence type="ECO:0000256" key="8">
    <source>
        <dbReference type="ARBA" id="ARBA00023224"/>
    </source>
</evidence>
<keyword evidence="7" id="KW-0325">Glycoprotein</keyword>
<comment type="subcellular location">
    <subcellularLocation>
        <location evidence="1">Cell membrane</location>
        <topology evidence="1">Multi-pass membrane protein</topology>
    </subcellularLocation>
</comment>
<proteinExistence type="predicted"/>
<dbReference type="InterPro" id="IPR000337">
    <property type="entry name" value="GPCR_3"/>
</dbReference>
<evidence type="ECO:0000313" key="12">
    <source>
        <dbReference type="RefSeq" id="XP_041426572.1"/>
    </source>
</evidence>
<protein>
    <submittedName>
        <fullName evidence="12">Vomeronasal type-2 receptor 26-like</fullName>
    </submittedName>
</protein>
<evidence type="ECO:0000256" key="2">
    <source>
        <dbReference type="ARBA" id="ARBA00022475"/>
    </source>
</evidence>
<feature type="transmembrane region" description="Helical" evidence="9">
    <location>
        <begin position="250"/>
        <end position="273"/>
    </location>
</feature>
<feature type="transmembrane region" description="Helical" evidence="9">
    <location>
        <begin position="183"/>
        <end position="206"/>
    </location>
</feature>
<evidence type="ECO:0000256" key="4">
    <source>
        <dbReference type="ARBA" id="ARBA00022989"/>
    </source>
</evidence>
<gene>
    <name evidence="12" type="primary">LOC121396047</name>
</gene>
<feature type="transmembrane region" description="Helical" evidence="9">
    <location>
        <begin position="218"/>
        <end position="238"/>
    </location>
</feature>
<dbReference type="InterPro" id="IPR000068">
    <property type="entry name" value="GPCR_3_Ca_sens_rcpt-rel"/>
</dbReference>
<evidence type="ECO:0000256" key="6">
    <source>
        <dbReference type="ARBA" id="ARBA00023136"/>
    </source>
</evidence>
<keyword evidence="8" id="KW-0807">Transducer</keyword>
<dbReference type="GeneID" id="121396047"/>
<dbReference type="PRINTS" id="PR01535">
    <property type="entry name" value="VOMERONASL2R"/>
</dbReference>
<dbReference type="AlphaFoldDB" id="A0A8J1LAL7"/>
<evidence type="ECO:0000313" key="11">
    <source>
        <dbReference type="Proteomes" id="UP000186698"/>
    </source>
</evidence>
<dbReference type="PANTHER" id="PTHR24061:SF608">
    <property type="entry name" value="EXTRACELLULAR CALCIUM-SENSING RECEPTOR-LIKE"/>
    <property type="match status" value="1"/>
</dbReference>